<dbReference type="PANTHER" id="PTHR40700:SF1">
    <property type="entry name" value="DUF63 DOMAIN-CONTAINING PROTEIN"/>
    <property type="match status" value="1"/>
</dbReference>
<dbReference type="RefSeq" id="WP_089669923.1">
    <property type="nucleotide sequence ID" value="NZ_FOJA01000001.1"/>
</dbReference>
<dbReference type="Proteomes" id="UP000198518">
    <property type="component" value="Unassembled WGS sequence"/>
</dbReference>
<dbReference type="EMBL" id="FOJA01000001">
    <property type="protein sequence ID" value="SEW26590.1"/>
    <property type="molecule type" value="Genomic_DNA"/>
</dbReference>
<feature type="transmembrane region" description="Helical" evidence="1">
    <location>
        <begin position="254"/>
        <end position="277"/>
    </location>
</feature>
<dbReference type="PANTHER" id="PTHR40700">
    <property type="entry name" value="HYPOTHETICAL MEMBRANE PROTEIN, CONSERVED, DUF63 FAMILY"/>
    <property type="match status" value="1"/>
</dbReference>
<feature type="transmembrane region" description="Helical" evidence="1">
    <location>
        <begin position="74"/>
        <end position="98"/>
    </location>
</feature>
<dbReference type="Pfam" id="PF01889">
    <property type="entry name" value="DUF63"/>
    <property type="match status" value="1"/>
</dbReference>
<dbReference type="OrthoDB" id="308209at2157"/>
<evidence type="ECO:0000256" key="1">
    <source>
        <dbReference type="SAM" id="Phobius"/>
    </source>
</evidence>
<accession>A0A1I0QHM8</accession>
<dbReference type="AlphaFoldDB" id="A0A1I0QHM8"/>
<dbReference type="InterPro" id="IPR002749">
    <property type="entry name" value="DUF63"/>
</dbReference>
<protein>
    <submittedName>
        <fullName evidence="2">Uncharacterized membrane protein</fullName>
    </submittedName>
</protein>
<keyword evidence="3" id="KW-1185">Reference proteome</keyword>
<feature type="transmembrane region" description="Helical" evidence="1">
    <location>
        <begin position="140"/>
        <end position="160"/>
    </location>
</feature>
<feature type="transmembrane region" description="Helical" evidence="1">
    <location>
        <begin position="48"/>
        <end position="68"/>
    </location>
</feature>
<feature type="transmembrane region" description="Helical" evidence="1">
    <location>
        <begin position="110"/>
        <end position="128"/>
    </location>
</feature>
<reference evidence="2 3" key="1">
    <citation type="submission" date="2016-10" db="EMBL/GenBank/DDBJ databases">
        <authorList>
            <person name="de Groot N.N."/>
        </authorList>
    </citation>
    <scope>NUCLEOTIDE SEQUENCE [LARGE SCALE GENOMIC DNA]</scope>
    <source>
        <strain evidence="2 3">CGMCC 1.5337</strain>
    </source>
</reference>
<dbReference type="STRING" id="355548.SAMN04487945_2623"/>
<gene>
    <name evidence="2" type="ORF">SAMN04487945_2623</name>
</gene>
<keyword evidence="1" id="KW-0472">Membrane</keyword>
<evidence type="ECO:0000313" key="3">
    <source>
        <dbReference type="Proteomes" id="UP000198518"/>
    </source>
</evidence>
<evidence type="ECO:0000313" key="2">
    <source>
        <dbReference type="EMBL" id="SEW26590.1"/>
    </source>
</evidence>
<organism evidence="2 3">
    <name type="scientific">Halobacterium jilantaiense</name>
    <dbReference type="NCBI Taxonomy" id="355548"/>
    <lineage>
        <taxon>Archaea</taxon>
        <taxon>Methanobacteriati</taxon>
        <taxon>Methanobacteriota</taxon>
        <taxon>Stenosarchaea group</taxon>
        <taxon>Halobacteria</taxon>
        <taxon>Halobacteriales</taxon>
        <taxon>Halobacteriaceae</taxon>
        <taxon>Halobacterium</taxon>
    </lineage>
</organism>
<keyword evidence="1" id="KW-1133">Transmembrane helix</keyword>
<feature type="transmembrane region" description="Helical" evidence="1">
    <location>
        <begin position="223"/>
        <end position="242"/>
    </location>
</feature>
<feature type="transmembrane region" description="Helical" evidence="1">
    <location>
        <begin position="18"/>
        <end position="36"/>
    </location>
</feature>
<proteinExistence type="predicted"/>
<sequence length="282" mass="28423">MNAVALSGVLPSGFALPSLPYLVAVAAATLAVVAGLRRDRPAVSTRVVLALAPWMVLGSSLYVCYQLALFPDAVAPFFGSPVVYVTTFAVAGATWLVARRAGPSVPVVPALAAAGSLLAVPTVGAALYRGWTEQTLTLPWPLAAVAAAAVLTAATWAVVARVRPDDAATVGAAGVLAVFGHALDATSTTVGIDVLGYGEQTPLSAAIIEFAADLPTEPLLGTGWLFVLVKLALAAGVVALLADYVRELPSEGNLLLGVVAAVGLGPGVHNVVLFIAANPAGF</sequence>
<feature type="transmembrane region" description="Helical" evidence="1">
    <location>
        <begin position="167"/>
        <end position="183"/>
    </location>
</feature>
<name>A0A1I0QHM8_9EURY</name>
<keyword evidence="1" id="KW-0812">Transmembrane</keyword>